<dbReference type="EMBL" id="FNYS01000037">
    <property type="protein sequence ID" value="SEJ41968.1"/>
    <property type="molecule type" value="Genomic_DNA"/>
</dbReference>
<dbReference type="RefSeq" id="WP_143061461.1">
    <property type="nucleotide sequence ID" value="NZ_FNYS01000037.1"/>
</dbReference>
<sequence length="1076" mass="117389">MVKYYKIYKSLLLILFFLMQTSLLGQPVNSAGVKSRPTSSGSNPKPLGGGDYMPLAERQKAYDTNEDSFTQVKSSTLESYILTLTHPSAIDGTKHVYYIKLSSSENETLDYILGGYVGTLLKDILGGLLGGLHETTFTFNQGTTPVYKVGLRDYKDTDESKIRFVKDAKGNYYARVTAGANFNQIVIQDQTSGLGGSNYMNIYDSFYYSTLPSCPEILTNYKATGEVLTLLGSTTRPITNEHFAIDSDLQSFTTIGSSKLLSVGLNNQIEQFFYLPEETNKKVVRLKMQMPSGLLKADVASGVEVLFYSNNAVVSTVKVNQSVLKADVLGIINGGGNIPFSFLATPDKDVNGNFVKYDKVSIRVKKPISVGVLASSGDLQLYDVAFVDASPKIVNRCSREFINAGIRERKFDLTQMIPSYDASHEYVIVNQQQKEIPFKTAAEKEANKWQPLGTYYIKGINTSEYCPNVYASFNVQDQQDYKITGKSSISVKLDADNNGQPDASVLFSSALYQSNLPGASGVQIFDERTNQDVTGQAISFNQIGTYNYYVKAKNAALDANVTCDIIKRITVYVYDKQECEYKYKQRVATQVSKGNVLTGAVLNEANAADQDLSTYATISNPINVLGIGTAWVNLMFDNVVNTPIAAGTPVTIKLGQQFSLVELIGGTTVQALDKNGATIGPLISIGELALVNLLAGDNTFEYSFIPKDSGGNAVAYGGVRVLNGGLLGVATSARVYGAYIDERIAINASLVCDTNTVIKGVNPNLVLNATTKDVLYGVEDAGLGVATSLSGVLNPYYAVDAVEGSTSLSGTPNYNTAAVFNSSAAVLNRQKLVVKFKEIARPGDKVQIVMSAEGGILLDLNLLKNFTIQRFMGNNPIGDPVHSEAFEIIRLDLLKLISDQAKDKYVVSLPAIGAPFDRIEIKMDNVVSVNLLGVKTYVWDVSVVPTFTLEIDSNNLCVTAPLEIEKLDVCTTYDLSFASAEYSSVINPVTNQYDIIGWKDIPNSSLHEITSNSNADKQVFELKKTYSSYSKTDNLYLKITTKRQGCRYGNVQYLKVIVKNCGSIVNPLIRTRLESN</sequence>
<dbReference type="GeneID" id="82258837"/>
<name>A0A1H6YKW5_9FLAO</name>
<gene>
    <name evidence="3" type="ORF">SAMN04488018_1375</name>
</gene>
<feature type="region of interest" description="Disordered" evidence="1">
    <location>
        <begin position="30"/>
        <end position="50"/>
    </location>
</feature>
<dbReference type="Proteomes" id="UP000183077">
    <property type="component" value="Unassembled WGS sequence"/>
</dbReference>
<evidence type="ECO:0000256" key="2">
    <source>
        <dbReference type="SAM" id="SignalP"/>
    </source>
</evidence>
<reference evidence="3 4" key="1">
    <citation type="submission" date="2016-10" db="EMBL/GenBank/DDBJ databases">
        <authorList>
            <person name="de Groot N.N."/>
        </authorList>
    </citation>
    <scope>NUCLEOTIDE SEQUENCE [LARGE SCALE GENOMIC DNA]</scope>
    <source>
        <strain evidence="3 4">DSM 23048</strain>
    </source>
</reference>
<evidence type="ECO:0000313" key="3">
    <source>
        <dbReference type="EMBL" id="SEJ41968.1"/>
    </source>
</evidence>
<evidence type="ECO:0000313" key="4">
    <source>
        <dbReference type="Proteomes" id="UP000183077"/>
    </source>
</evidence>
<accession>A0A1H6YKW5</accession>
<evidence type="ECO:0000256" key="1">
    <source>
        <dbReference type="SAM" id="MobiDB-lite"/>
    </source>
</evidence>
<proteinExistence type="predicted"/>
<keyword evidence="2" id="KW-0732">Signal</keyword>
<feature type="chain" id="PRO_5010223879" evidence="2">
    <location>
        <begin position="26"/>
        <end position="1076"/>
    </location>
</feature>
<organism evidence="3 4">
    <name type="scientific">Myroides marinus</name>
    <dbReference type="NCBI Taxonomy" id="703342"/>
    <lineage>
        <taxon>Bacteria</taxon>
        <taxon>Pseudomonadati</taxon>
        <taxon>Bacteroidota</taxon>
        <taxon>Flavobacteriia</taxon>
        <taxon>Flavobacteriales</taxon>
        <taxon>Flavobacteriaceae</taxon>
        <taxon>Myroides</taxon>
    </lineage>
</organism>
<dbReference type="AlphaFoldDB" id="A0A1H6YKW5"/>
<protein>
    <submittedName>
        <fullName evidence="3">Uncharacterized protein</fullName>
    </submittedName>
</protein>
<feature type="signal peptide" evidence="2">
    <location>
        <begin position="1"/>
        <end position="25"/>
    </location>
</feature>